<evidence type="ECO:0000313" key="5">
    <source>
        <dbReference type="EMBL" id="CAL1270144.1"/>
    </source>
</evidence>
<organism evidence="5 6">
    <name type="scientific">Larinioides sclopetarius</name>
    <dbReference type="NCBI Taxonomy" id="280406"/>
    <lineage>
        <taxon>Eukaryota</taxon>
        <taxon>Metazoa</taxon>
        <taxon>Ecdysozoa</taxon>
        <taxon>Arthropoda</taxon>
        <taxon>Chelicerata</taxon>
        <taxon>Arachnida</taxon>
        <taxon>Araneae</taxon>
        <taxon>Araneomorphae</taxon>
        <taxon>Entelegynae</taxon>
        <taxon>Araneoidea</taxon>
        <taxon>Araneidae</taxon>
        <taxon>Larinioides</taxon>
    </lineage>
</organism>
<evidence type="ECO:0000256" key="1">
    <source>
        <dbReference type="ARBA" id="ARBA00022741"/>
    </source>
</evidence>
<evidence type="ECO:0000256" key="3">
    <source>
        <dbReference type="PROSITE-ProRule" id="PRU01052"/>
    </source>
</evidence>
<feature type="domain" description="GB1/RHD3-type G" evidence="4">
    <location>
        <begin position="1"/>
        <end position="32"/>
    </location>
</feature>
<keyword evidence="6" id="KW-1185">Reference proteome</keyword>
<evidence type="ECO:0000256" key="2">
    <source>
        <dbReference type="ARBA" id="ARBA00023134"/>
    </source>
</evidence>
<dbReference type="InterPro" id="IPR030386">
    <property type="entry name" value="G_GB1_RHD3_dom"/>
</dbReference>
<gene>
    <name evidence="5" type="ORF">LARSCL_LOCUS5131</name>
</gene>
<comment type="similarity">
    <text evidence="3">Belongs to the TRAFAC class dynamin-like GTPase superfamily. GB1/RHD3 GTPase family.</text>
</comment>
<sequence length="461" mass="53935">MEEISEIDDHSKEECIATIDADFCSFYYKAVKKLLDIDSKANVSYLYRYARIFNKYYDIFGQVRTDLEEKDNAIIKLLESSLYYRLIYFYRNGTLFSSAAAFHLQNVYKKEPNVIKGLINKKIVKICSIGGCSTPGIVAIITVLKSIAREIDIELDFRVTIIDISTDWKNACITVLSCLEEFNKATWKINFIQCNLAKTKNWTSELLKTIQEADVITMIRFFSKLNAKRSIVKMISDNLQTEGIFLILDRPYARFIELYFDITNLGDFHLLHTELCDYHTLDIEVVKQFKTLYKEQFGDEKLLVCNVSGNMFVCVWMKVSSEKDAKYKDNLECIFQTNVEKYDSKMRFLNNKALVKWENSFRKTKEAAGWSAKSIKKFVKQQKEKRNNMFGKYIPQKKGINSLQNHLLTQLQWLEDDRKEFNKTSKKCLDEYLSQKSQYSLMKKLAYFSSLSAHNLCSFFE</sequence>
<dbReference type="PROSITE" id="PS51715">
    <property type="entry name" value="G_GB1_RHD3"/>
    <property type="match status" value="1"/>
</dbReference>
<proteinExistence type="inferred from homology"/>
<keyword evidence="2" id="KW-0342">GTP-binding</keyword>
<name>A0AAV1ZIQ5_9ARAC</name>
<protein>
    <recommendedName>
        <fullName evidence="4">GB1/RHD3-type G domain-containing protein</fullName>
    </recommendedName>
</protein>
<evidence type="ECO:0000313" key="6">
    <source>
        <dbReference type="Proteomes" id="UP001497382"/>
    </source>
</evidence>
<accession>A0AAV1ZIQ5</accession>
<dbReference type="Proteomes" id="UP001497382">
    <property type="component" value="Unassembled WGS sequence"/>
</dbReference>
<evidence type="ECO:0000259" key="4">
    <source>
        <dbReference type="PROSITE" id="PS51715"/>
    </source>
</evidence>
<comment type="caution">
    <text evidence="5">The sequence shown here is derived from an EMBL/GenBank/DDBJ whole genome shotgun (WGS) entry which is preliminary data.</text>
</comment>
<keyword evidence="1" id="KW-0547">Nucleotide-binding</keyword>
<dbReference type="AlphaFoldDB" id="A0AAV1ZIQ5"/>
<dbReference type="GO" id="GO:0005525">
    <property type="term" value="F:GTP binding"/>
    <property type="evidence" value="ECO:0007669"/>
    <property type="project" value="UniProtKB-KW"/>
</dbReference>
<reference evidence="5 6" key="1">
    <citation type="submission" date="2024-04" db="EMBL/GenBank/DDBJ databases">
        <authorList>
            <person name="Rising A."/>
            <person name="Reimegard J."/>
            <person name="Sonavane S."/>
            <person name="Akerstrom W."/>
            <person name="Nylinder S."/>
            <person name="Hedman E."/>
            <person name="Kallberg Y."/>
        </authorList>
    </citation>
    <scope>NUCLEOTIDE SEQUENCE [LARGE SCALE GENOMIC DNA]</scope>
</reference>
<dbReference type="EMBL" id="CAXIEN010000046">
    <property type="protein sequence ID" value="CAL1270144.1"/>
    <property type="molecule type" value="Genomic_DNA"/>
</dbReference>